<proteinExistence type="predicted"/>
<dbReference type="AlphaFoldDB" id="A0A232FA86"/>
<keyword evidence="5" id="KW-0539">Nucleus</keyword>
<sequence>MPFQDLVGEALMRLSYSNDLILSARGSIVIRNWKPLPTEKVAEGPLLTVGDILAELINVATLKIQVYRSRPPPPTPAAEVRDKLLRLLLLRSHAVLVAAGCPLDEVCIRYQFLIHL</sequence>
<dbReference type="InterPro" id="IPR038224">
    <property type="entry name" value="SATB_ULD_sf"/>
</dbReference>
<evidence type="ECO:0000256" key="4">
    <source>
        <dbReference type="ARBA" id="ARBA00023155"/>
    </source>
</evidence>
<dbReference type="InterPro" id="IPR032392">
    <property type="entry name" value="ULD"/>
</dbReference>
<dbReference type="Proteomes" id="UP000215335">
    <property type="component" value="Unassembled WGS sequence"/>
</dbReference>
<evidence type="ECO:0000256" key="1">
    <source>
        <dbReference type="ARBA" id="ARBA00022737"/>
    </source>
</evidence>
<evidence type="ECO:0000313" key="8">
    <source>
        <dbReference type="Proteomes" id="UP000215335"/>
    </source>
</evidence>
<accession>A0A232FA86</accession>
<keyword evidence="8" id="KW-1185">Reference proteome</keyword>
<evidence type="ECO:0000256" key="2">
    <source>
        <dbReference type="ARBA" id="ARBA00022843"/>
    </source>
</evidence>
<dbReference type="Pfam" id="PF16534">
    <property type="entry name" value="ULD"/>
    <property type="match status" value="1"/>
</dbReference>
<keyword evidence="2" id="KW-0832">Ubl conjugation</keyword>
<comment type="caution">
    <text evidence="7">The sequence shown here is derived from an EMBL/GenBank/DDBJ whole genome shotgun (WGS) entry which is preliminary data.</text>
</comment>
<dbReference type="InterPro" id="IPR039673">
    <property type="entry name" value="SATB1/SATB2"/>
</dbReference>
<dbReference type="GO" id="GO:0005634">
    <property type="term" value="C:nucleus"/>
    <property type="evidence" value="ECO:0007669"/>
    <property type="project" value="UniProtKB-ARBA"/>
</dbReference>
<keyword evidence="3" id="KW-0238">DNA-binding</keyword>
<evidence type="ECO:0000313" key="7">
    <source>
        <dbReference type="EMBL" id="OXU27575.1"/>
    </source>
</evidence>
<name>A0A232FA86_9HYME</name>
<dbReference type="PROSITE" id="PS51982">
    <property type="entry name" value="CMP"/>
    <property type="match status" value="1"/>
</dbReference>
<dbReference type="GO" id="GO:0000981">
    <property type="term" value="F:DNA-binding transcription factor activity, RNA polymerase II-specific"/>
    <property type="evidence" value="ECO:0007669"/>
    <property type="project" value="TreeGrafter"/>
</dbReference>
<dbReference type="EMBL" id="NNAY01000579">
    <property type="protein sequence ID" value="OXU27575.1"/>
    <property type="molecule type" value="Genomic_DNA"/>
</dbReference>
<reference evidence="7 8" key="1">
    <citation type="journal article" date="2017" name="Curr. Biol.">
        <title>The Evolution of Venom by Co-option of Single-Copy Genes.</title>
        <authorList>
            <person name="Martinson E.O."/>
            <person name="Mrinalini"/>
            <person name="Kelkar Y.D."/>
            <person name="Chang C.H."/>
            <person name="Werren J.H."/>
        </authorList>
    </citation>
    <scope>NUCLEOTIDE SEQUENCE [LARGE SCALE GENOMIC DNA]</scope>
    <source>
        <strain evidence="7 8">Alberta</strain>
        <tissue evidence="7">Whole body</tissue>
    </source>
</reference>
<dbReference type="STRING" id="543379.A0A232FA86"/>
<gene>
    <name evidence="7" type="ORF">TSAR_002808</name>
</gene>
<protein>
    <recommendedName>
        <fullName evidence="6">CMP domain-containing protein</fullName>
    </recommendedName>
</protein>
<evidence type="ECO:0000259" key="6">
    <source>
        <dbReference type="PROSITE" id="PS51982"/>
    </source>
</evidence>
<dbReference type="GO" id="GO:0000978">
    <property type="term" value="F:RNA polymerase II cis-regulatory region sequence-specific DNA binding"/>
    <property type="evidence" value="ECO:0007669"/>
    <property type="project" value="TreeGrafter"/>
</dbReference>
<dbReference type="Gene3D" id="3.10.20.710">
    <property type="entry name" value="SATB, ubiquitin-like oligomerisation domain"/>
    <property type="match status" value="1"/>
</dbReference>
<dbReference type="PANTHER" id="PTHR15116:SF16">
    <property type="entry name" value="DEFECTIVE PROVENTRICULUS, ISOFORM A"/>
    <property type="match status" value="1"/>
</dbReference>
<dbReference type="OrthoDB" id="10052721at2759"/>
<evidence type="ECO:0000256" key="3">
    <source>
        <dbReference type="ARBA" id="ARBA00023125"/>
    </source>
</evidence>
<dbReference type="GO" id="GO:0006338">
    <property type="term" value="P:chromatin remodeling"/>
    <property type="evidence" value="ECO:0007669"/>
    <property type="project" value="InterPro"/>
</dbReference>
<dbReference type="PANTHER" id="PTHR15116">
    <property type="entry name" value="DNA-BINDING PROTEIN SATB FAMILY MEMBER"/>
    <property type="match status" value="1"/>
</dbReference>
<keyword evidence="4" id="KW-0371">Homeobox</keyword>
<keyword evidence="1" id="KW-0677">Repeat</keyword>
<feature type="domain" description="CMP" evidence="6">
    <location>
        <begin position="1"/>
        <end position="68"/>
    </location>
</feature>
<organism evidence="7 8">
    <name type="scientific">Trichomalopsis sarcophagae</name>
    <dbReference type="NCBI Taxonomy" id="543379"/>
    <lineage>
        <taxon>Eukaryota</taxon>
        <taxon>Metazoa</taxon>
        <taxon>Ecdysozoa</taxon>
        <taxon>Arthropoda</taxon>
        <taxon>Hexapoda</taxon>
        <taxon>Insecta</taxon>
        <taxon>Pterygota</taxon>
        <taxon>Neoptera</taxon>
        <taxon>Endopterygota</taxon>
        <taxon>Hymenoptera</taxon>
        <taxon>Apocrita</taxon>
        <taxon>Proctotrupomorpha</taxon>
        <taxon>Chalcidoidea</taxon>
        <taxon>Pteromalidae</taxon>
        <taxon>Pteromalinae</taxon>
        <taxon>Trichomalopsis</taxon>
    </lineage>
</organism>
<evidence type="ECO:0000256" key="5">
    <source>
        <dbReference type="ARBA" id="ARBA00023242"/>
    </source>
</evidence>